<organism evidence="1 2">
    <name type="scientific">Smittium angustum</name>
    <dbReference type="NCBI Taxonomy" id="133377"/>
    <lineage>
        <taxon>Eukaryota</taxon>
        <taxon>Fungi</taxon>
        <taxon>Fungi incertae sedis</taxon>
        <taxon>Zoopagomycota</taxon>
        <taxon>Kickxellomycotina</taxon>
        <taxon>Harpellomycetes</taxon>
        <taxon>Harpellales</taxon>
        <taxon>Legeriomycetaceae</taxon>
        <taxon>Smittium</taxon>
    </lineage>
</organism>
<dbReference type="EMBL" id="MBFU01000067">
    <property type="protein sequence ID" value="PWA02641.1"/>
    <property type="molecule type" value="Genomic_DNA"/>
</dbReference>
<evidence type="ECO:0000313" key="1">
    <source>
        <dbReference type="EMBL" id="PWA02641.1"/>
    </source>
</evidence>
<evidence type="ECO:0000313" key="2">
    <source>
        <dbReference type="Proteomes" id="UP000245591"/>
    </source>
</evidence>
<sequence length="70" mass="8176">MDPSKSWIGRWNHLSKYKVYYVDMSFGFYIDTYSPGIYASHVSGRIPEDVEDDLSQRGIVYHPRDGTEIE</sequence>
<accession>A0A2U1JC14</accession>
<dbReference type="Gene3D" id="3.30.40.210">
    <property type="match status" value="1"/>
</dbReference>
<gene>
    <name evidence="1" type="ORF">BB558_001205</name>
</gene>
<reference evidence="1 2" key="1">
    <citation type="journal article" date="2018" name="MBio">
        <title>Comparative Genomics Reveals the Core Gene Toolbox for the Fungus-Insect Symbiosis.</title>
        <authorList>
            <person name="Wang Y."/>
            <person name="Stata M."/>
            <person name="Wang W."/>
            <person name="Stajich J.E."/>
            <person name="White M.M."/>
            <person name="Moncalvo J.M."/>
        </authorList>
    </citation>
    <scope>NUCLEOTIDE SEQUENCE [LARGE SCALE GENOMIC DNA]</scope>
    <source>
        <strain evidence="1 2">AUS-126-30</strain>
    </source>
</reference>
<dbReference type="AlphaFoldDB" id="A0A2U1JC14"/>
<name>A0A2U1JC14_SMIAN</name>
<comment type="caution">
    <text evidence="1">The sequence shown here is derived from an EMBL/GenBank/DDBJ whole genome shotgun (WGS) entry which is preliminary data.</text>
</comment>
<dbReference type="Proteomes" id="UP000245591">
    <property type="component" value="Unassembled WGS sequence"/>
</dbReference>
<keyword evidence="2" id="KW-1185">Reference proteome</keyword>
<protein>
    <submittedName>
        <fullName evidence="1">Uncharacterized protein</fullName>
    </submittedName>
</protein>
<dbReference type="InterPro" id="IPR038510">
    <property type="entry name" value="Spt4_sf"/>
</dbReference>
<proteinExistence type="predicted"/>